<dbReference type="Proteomes" id="UP000023067">
    <property type="component" value="Unassembled WGS sequence"/>
</dbReference>
<evidence type="ECO:0000256" key="3">
    <source>
        <dbReference type="ARBA" id="ARBA00022679"/>
    </source>
</evidence>
<dbReference type="SUPFAM" id="SSF53067">
    <property type="entry name" value="Actin-like ATPase domain"/>
    <property type="match status" value="2"/>
</dbReference>
<evidence type="ECO:0000259" key="7">
    <source>
        <dbReference type="Pfam" id="PF02782"/>
    </source>
</evidence>
<proteinExistence type="inferred from homology"/>
<keyword evidence="9" id="KW-1185">Reference proteome</keyword>
<evidence type="ECO:0000256" key="1">
    <source>
        <dbReference type="ARBA" id="ARBA00009156"/>
    </source>
</evidence>
<comment type="similarity">
    <text evidence="1">Belongs to the FGGY kinase family.</text>
</comment>
<dbReference type="AlphaFoldDB" id="Z9JRS4"/>
<comment type="caution">
    <text evidence="8">The sequence shown here is derived from an EMBL/GenBank/DDBJ whole genome shotgun (WGS) entry which is preliminary data.</text>
</comment>
<gene>
    <name evidence="8" type="ORF">BF93_03560</name>
</gene>
<dbReference type="PANTHER" id="PTHR43095:SF5">
    <property type="entry name" value="XYLULOSE KINASE"/>
    <property type="match status" value="1"/>
</dbReference>
<dbReference type="GO" id="GO:0016301">
    <property type="term" value="F:kinase activity"/>
    <property type="evidence" value="ECO:0007669"/>
    <property type="project" value="UniProtKB-KW"/>
</dbReference>
<evidence type="ECO:0000313" key="9">
    <source>
        <dbReference type="Proteomes" id="UP000023067"/>
    </source>
</evidence>
<accession>Z9JRS4</accession>
<keyword evidence="3" id="KW-0808">Transferase</keyword>
<dbReference type="InterPro" id="IPR000577">
    <property type="entry name" value="Carb_kinase_FGGY"/>
</dbReference>
<feature type="region of interest" description="Disordered" evidence="5">
    <location>
        <begin position="27"/>
        <end position="47"/>
    </location>
</feature>
<dbReference type="Gene3D" id="3.30.420.40">
    <property type="match status" value="2"/>
</dbReference>
<evidence type="ECO:0000259" key="6">
    <source>
        <dbReference type="Pfam" id="PF00370"/>
    </source>
</evidence>
<keyword evidence="4 8" id="KW-0418">Kinase</keyword>
<dbReference type="InterPro" id="IPR018485">
    <property type="entry name" value="FGGY_C"/>
</dbReference>
<feature type="domain" description="Carbohydrate kinase FGGY N-terminal" evidence="6">
    <location>
        <begin position="1"/>
        <end position="249"/>
    </location>
</feature>
<evidence type="ECO:0000256" key="4">
    <source>
        <dbReference type="ARBA" id="ARBA00022777"/>
    </source>
</evidence>
<feature type="domain" description="Carbohydrate kinase FGGY C-terminal" evidence="7">
    <location>
        <begin position="304"/>
        <end position="444"/>
    </location>
</feature>
<dbReference type="InterPro" id="IPR043129">
    <property type="entry name" value="ATPase_NBD"/>
</dbReference>
<protein>
    <submittedName>
        <fullName evidence="8">Xylulose kinase</fullName>
    </submittedName>
</protein>
<sequence>MLALDLGTSGAKAALLDLRGAVVRGGGGRPARASAGYPTAVPAPGAAEQDPRDWLRAARESLQEVLAVAGPVRPAALAVTGQMQDLVVLDAQGEAIGPALLYSDTRSAAQAERLRSLHPRWEQRTGTRQDATAIPAQWMRRLEEDPGLARRAAGIVLGPAGHLVQALGLGRHVDDTTASAAGLLDLDRRDWDAQACAAAGLPMSLLPRRSTRVGELVGRTGARAAAVLGLPAGIPVVTAPGDAAATTLGTVGLDPGSAYAYLGSSGWLARVAPAEPADAPGDAAHRLALPGPDAAAPELRIAALLAAGSAAAWGREALLDGAGPARADALLERRAQERGRGPSGLLALPSIHGERFPVRDQALRAAIVGADATTRGIDLYAAVLEGVAHALAHGLDAGTQELVVVGGGARSAPWRRILADVTGRTVRTAEDGEAALVGAAIAAADALDLPHRILPLGARPGAGATAPQEDAAAAHAARRSAHRALYDLVAALPGGSEG</sequence>
<dbReference type="EMBL" id="JDYK01000015">
    <property type="protein sequence ID" value="EWS80457.1"/>
    <property type="molecule type" value="Genomic_DNA"/>
</dbReference>
<dbReference type="eggNOG" id="COG1070">
    <property type="taxonomic scope" value="Bacteria"/>
</dbReference>
<dbReference type="STRING" id="396014.BF93_03560"/>
<reference evidence="8 9" key="1">
    <citation type="submission" date="2014-02" db="EMBL/GenBank/DDBJ databases">
        <title>Genome sequence of Brachybacterium phenoliresistens strain W13A50.</title>
        <authorList>
            <person name="Wang X."/>
        </authorList>
    </citation>
    <scope>NUCLEOTIDE SEQUENCE [LARGE SCALE GENOMIC DNA]</scope>
    <source>
        <strain evidence="8 9">W13A50</strain>
    </source>
</reference>
<evidence type="ECO:0000256" key="5">
    <source>
        <dbReference type="SAM" id="MobiDB-lite"/>
    </source>
</evidence>
<keyword evidence="2" id="KW-0119">Carbohydrate metabolism</keyword>
<evidence type="ECO:0000313" key="8">
    <source>
        <dbReference type="EMBL" id="EWS80457.1"/>
    </source>
</evidence>
<dbReference type="HOGENOM" id="CLU_009281_3_0_11"/>
<dbReference type="PIRSF" id="PIRSF000538">
    <property type="entry name" value="GlpK"/>
    <property type="match status" value="1"/>
</dbReference>
<dbReference type="Pfam" id="PF02782">
    <property type="entry name" value="FGGY_C"/>
    <property type="match status" value="1"/>
</dbReference>
<dbReference type="GO" id="GO:0042732">
    <property type="term" value="P:D-xylose metabolic process"/>
    <property type="evidence" value="ECO:0007669"/>
    <property type="project" value="UniProtKB-KW"/>
</dbReference>
<dbReference type="Pfam" id="PF00370">
    <property type="entry name" value="FGGY_N"/>
    <property type="match status" value="1"/>
</dbReference>
<name>Z9JRS4_9MICO</name>
<keyword evidence="2" id="KW-0859">Xylose metabolism</keyword>
<dbReference type="InterPro" id="IPR018484">
    <property type="entry name" value="FGGY_N"/>
</dbReference>
<dbReference type="InterPro" id="IPR050406">
    <property type="entry name" value="FGGY_Carb_Kinase"/>
</dbReference>
<dbReference type="PANTHER" id="PTHR43095">
    <property type="entry name" value="SUGAR KINASE"/>
    <property type="match status" value="1"/>
</dbReference>
<evidence type="ECO:0000256" key="2">
    <source>
        <dbReference type="ARBA" id="ARBA00022629"/>
    </source>
</evidence>
<organism evidence="8 9">
    <name type="scientific">Brachybacterium phenoliresistens</name>
    <dbReference type="NCBI Taxonomy" id="396014"/>
    <lineage>
        <taxon>Bacteria</taxon>
        <taxon>Bacillati</taxon>
        <taxon>Actinomycetota</taxon>
        <taxon>Actinomycetes</taxon>
        <taxon>Micrococcales</taxon>
        <taxon>Dermabacteraceae</taxon>
        <taxon>Brachybacterium</taxon>
    </lineage>
</organism>
<dbReference type="PATRIC" id="fig|396014.3.peg.2741"/>